<reference evidence="1" key="1">
    <citation type="journal article" date="2021" name="G3 (Bethesda)">
        <title>Genome and transcriptome analysis of the beet armyworm Spodoptera exigua reveals targets for pest control. .</title>
        <authorList>
            <person name="Simon S."/>
            <person name="Breeschoten T."/>
            <person name="Jansen H.J."/>
            <person name="Dirks R.P."/>
            <person name="Schranz M.E."/>
            <person name="Ros V.I.D."/>
        </authorList>
    </citation>
    <scope>NUCLEOTIDE SEQUENCE</scope>
    <source>
        <strain evidence="1">TB_SE_WUR_2020</strain>
    </source>
</reference>
<dbReference type="Proteomes" id="UP000814243">
    <property type="component" value="Unassembled WGS sequence"/>
</dbReference>
<accession>A0A922SLX3</accession>
<dbReference type="Gene3D" id="3.40.605.10">
    <property type="entry name" value="Aldehyde Dehydrogenase, Chain A, domain 1"/>
    <property type="match status" value="1"/>
</dbReference>
<name>A0A922SLX3_SPOEX</name>
<protein>
    <submittedName>
        <fullName evidence="1">Uncharacterized protein</fullName>
    </submittedName>
</protein>
<dbReference type="AlphaFoldDB" id="A0A922SLX3"/>
<dbReference type="GO" id="GO:0016491">
    <property type="term" value="F:oxidoreductase activity"/>
    <property type="evidence" value="ECO:0007669"/>
    <property type="project" value="InterPro"/>
</dbReference>
<dbReference type="InterPro" id="IPR016162">
    <property type="entry name" value="Ald_DH_N"/>
</dbReference>
<dbReference type="EMBL" id="JACEFF010000207">
    <property type="protein sequence ID" value="KAH9641989.1"/>
    <property type="molecule type" value="Genomic_DNA"/>
</dbReference>
<sequence length="107" mass="11814">MMWCSIVGWQNVTCGECVQDTQWAQWAVSALREYSAALYLNERCSEELPGQQALGGTRKSGASGAKAGSMSYLLQFATERSIKESLRACTDVTYSYMDEMPPSVVLK</sequence>
<comment type="caution">
    <text evidence="1">The sequence shown here is derived from an EMBL/GenBank/DDBJ whole genome shotgun (WGS) entry which is preliminary data.</text>
</comment>
<evidence type="ECO:0000313" key="2">
    <source>
        <dbReference type="Proteomes" id="UP000814243"/>
    </source>
</evidence>
<organism evidence="1 2">
    <name type="scientific">Spodoptera exigua</name>
    <name type="common">Beet armyworm</name>
    <name type="synonym">Noctua fulgens</name>
    <dbReference type="NCBI Taxonomy" id="7107"/>
    <lineage>
        <taxon>Eukaryota</taxon>
        <taxon>Metazoa</taxon>
        <taxon>Ecdysozoa</taxon>
        <taxon>Arthropoda</taxon>
        <taxon>Hexapoda</taxon>
        <taxon>Insecta</taxon>
        <taxon>Pterygota</taxon>
        <taxon>Neoptera</taxon>
        <taxon>Endopterygota</taxon>
        <taxon>Lepidoptera</taxon>
        <taxon>Glossata</taxon>
        <taxon>Ditrysia</taxon>
        <taxon>Noctuoidea</taxon>
        <taxon>Noctuidae</taxon>
        <taxon>Amphipyrinae</taxon>
        <taxon>Spodoptera</taxon>
    </lineage>
</organism>
<evidence type="ECO:0000313" key="1">
    <source>
        <dbReference type="EMBL" id="KAH9641989.1"/>
    </source>
</evidence>
<gene>
    <name evidence="1" type="ORF">HF086_010501</name>
</gene>
<proteinExistence type="predicted"/>